<protein>
    <submittedName>
        <fullName evidence="1">Uncharacterized protein</fullName>
    </submittedName>
</protein>
<proteinExistence type="predicted"/>
<dbReference type="KEGG" id="ima:PO878_04265"/>
<keyword evidence="2" id="KW-1185">Reference proteome</keyword>
<dbReference type="RefSeq" id="WP_272737454.1">
    <property type="nucleotide sequence ID" value="NZ_CP116942.1"/>
</dbReference>
<sequence length="132" mass="13867">MTAALSVEGDPGLAAEHAADTVRTLNHLTLSRPSTGTPGWEDVADLYRVLTEVRVLTERLPHALGQLAQHLEHPGGDGYRCDAATESTPDELIALAAGSLREAQTTVERAGDHLACAQGAASHLAPRCPGDR</sequence>
<reference evidence="1" key="1">
    <citation type="submission" date="2023-01" db="EMBL/GenBank/DDBJ databases">
        <title>The diversity of Class Acidimicrobiia in South China Sea sediment environments and the proposal of Iamia marina sp. nov., a novel species of the genus Iamia.</title>
        <authorList>
            <person name="He Y."/>
            <person name="Tian X."/>
        </authorList>
    </citation>
    <scope>NUCLEOTIDE SEQUENCE</scope>
    <source>
        <strain evidence="1">DSM 19957</strain>
    </source>
</reference>
<dbReference type="EMBL" id="CP116942">
    <property type="protein sequence ID" value="WCO67937.1"/>
    <property type="molecule type" value="Genomic_DNA"/>
</dbReference>
<dbReference type="Proteomes" id="UP001216390">
    <property type="component" value="Chromosome"/>
</dbReference>
<dbReference type="AlphaFoldDB" id="A0AAE9YG70"/>
<accession>A0AAE9YG70</accession>
<evidence type="ECO:0000313" key="2">
    <source>
        <dbReference type="Proteomes" id="UP001216390"/>
    </source>
</evidence>
<name>A0AAE9YG70_9ACTN</name>
<evidence type="ECO:0000313" key="1">
    <source>
        <dbReference type="EMBL" id="WCO67937.1"/>
    </source>
</evidence>
<organism evidence="1 2">
    <name type="scientific">Iamia majanohamensis</name>
    <dbReference type="NCBI Taxonomy" id="467976"/>
    <lineage>
        <taxon>Bacteria</taxon>
        <taxon>Bacillati</taxon>
        <taxon>Actinomycetota</taxon>
        <taxon>Acidimicrobiia</taxon>
        <taxon>Acidimicrobiales</taxon>
        <taxon>Iamiaceae</taxon>
        <taxon>Iamia</taxon>
    </lineage>
</organism>
<gene>
    <name evidence="1" type="ORF">PO878_04265</name>
</gene>